<protein>
    <recommendedName>
        <fullName evidence="3">DUF1963 domain-containing protein</fullName>
    </recommendedName>
</protein>
<reference evidence="1 2" key="1">
    <citation type="submission" date="2016-10" db="EMBL/GenBank/DDBJ databases">
        <authorList>
            <person name="de Groot N.N."/>
        </authorList>
    </citation>
    <scope>NUCLEOTIDE SEQUENCE [LARGE SCALE GENOMIC DNA]</scope>
    <source>
        <strain evidence="1 2">DSM 43019</strain>
    </source>
</reference>
<dbReference type="AlphaFoldDB" id="A0A1I2CVF3"/>
<evidence type="ECO:0008006" key="3">
    <source>
        <dbReference type="Google" id="ProtNLM"/>
    </source>
</evidence>
<sequence>MAKLGGQPYWLDEPFWPVSATFRRPMVFVGQFPLPGPPVRMGYLFIADDPNGRGLTMEPEEGDNALLVQPGGRVPGFVRGLPRATGPSLWRRGARRTDRVPVELRVTAAGPVGSGAGRVAVTAAGPVGADRFGWVGGRPRGWRSDFVELLDDSWRFFFQIDGAEGIDGDAYALNFGGGTGYAFLSRDEREGRFFWDCA</sequence>
<organism evidence="1 2">
    <name type="scientific">Actinoplanes philippinensis</name>
    <dbReference type="NCBI Taxonomy" id="35752"/>
    <lineage>
        <taxon>Bacteria</taxon>
        <taxon>Bacillati</taxon>
        <taxon>Actinomycetota</taxon>
        <taxon>Actinomycetes</taxon>
        <taxon>Micromonosporales</taxon>
        <taxon>Micromonosporaceae</taxon>
        <taxon>Actinoplanes</taxon>
    </lineage>
</organism>
<dbReference type="OrthoDB" id="253985at2"/>
<name>A0A1I2CVF3_9ACTN</name>
<dbReference type="Proteomes" id="UP000199645">
    <property type="component" value="Unassembled WGS sequence"/>
</dbReference>
<gene>
    <name evidence="1" type="ORF">SAMN05421541_103227</name>
</gene>
<proteinExistence type="predicted"/>
<keyword evidence="2" id="KW-1185">Reference proteome</keyword>
<evidence type="ECO:0000313" key="1">
    <source>
        <dbReference type="EMBL" id="SFE72244.1"/>
    </source>
</evidence>
<evidence type="ECO:0000313" key="2">
    <source>
        <dbReference type="Proteomes" id="UP000199645"/>
    </source>
</evidence>
<accession>A0A1I2CVF3</accession>
<dbReference type="EMBL" id="FONV01000003">
    <property type="protein sequence ID" value="SFE72244.1"/>
    <property type="molecule type" value="Genomic_DNA"/>
</dbReference>
<dbReference type="RefSeq" id="WP_093611643.1">
    <property type="nucleotide sequence ID" value="NZ_BOMT01000006.1"/>
</dbReference>